<name>A0AA48L3R9_9TREE</name>
<proteinExistence type="inferred from homology"/>
<dbReference type="InterPro" id="IPR051112">
    <property type="entry name" value="CWC26_splicing_factor"/>
</dbReference>
<evidence type="ECO:0000256" key="1">
    <source>
        <dbReference type="ARBA" id="ARBA00011069"/>
    </source>
</evidence>
<dbReference type="KEGG" id="ccac:CcaHIS019_0402220"/>
<dbReference type="GO" id="GO:0070274">
    <property type="term" value="C:RES complex"/>
    <property type="evidence" value="ECO:0007669"/>
    <property type="project" value="TreeGrafter"/>
</dbReference>
<keyword evidence="4" id="KW-1185">Reference proteome</keyword>
<organism evidence="3 4">
    <name type="scientific">Cutaneotrichosporon cavernicola</name>
    <dbReference type="NCBI Taxonomy" id="279322"/>
    <lineage>
        <taxon>Eukaryota</taxon>
        <taxon>Fungi</taxon>
        <taxon>Dikarya</taxon>
        <taxon>Basidiomycota</taxon>
        <taxon>Agaricomycotina</taxon>
        <taxon>Tremellomycetes</taxon>
        <taxon>Trichosporonales</taxon>
        <taxon>Trichosporonaceae</taxon>
        <taxon>Cutaneotrichosporon</taxon>
    </lineage>
</organism>
<evidence type="ECO:0000256" key="2">
    <source>
        <dbReference type="SAM" id="MobiDB-lite"/>
    </source>
</evidence>
<dbReference type="Proteomes" id="UP001233271">
    <property type="component" value="Chromosome 4"/>
</dbReference>
<gene>
    <name evidence="3" type="primary">CWC26</name>
    <name evidence="3" type="ORF">CcaverHIS019_0402220</name>
</gene>
<feature type="compositionally biased region" description="Basic and acidic residues" evidence="2">
    <location>
        <begin position="170"/>
        <end position="179"/>
    </location>
</feature>
<dbReference type="GO" id="GO:0005684">
    <property type="term" value="C:U2-type spliceosomal complex"/>
    <property type="evidence" value="ECO:0007669"/>
    <property type="project" value="TreeGrafter"/>
</dbReference>
<reference evidence="3" key="1">
    <citation type="journal article" date="2023" name="BMC Genomics">
        <title>Chromosome-level genome assemblies of Cutaneotrichosporon spp. (Trichosporonales, Basidiomycota) reveal imbalanced evolution between nucleotide sequences and chromosome synteny.</title>
        <authorList>
            <person name="Kobayashi Y."/>
            <person name="Kayamori A."/>
            <person name="Aoki K."/>
            <person name="Shiwa Y."/>
            <person name="Matsutani M."/>
            <person name="Fujita N."/>
            <person name="Sugita T."/>
            <person name="Iwasaki W."/>
            <person name="Tanaka N."/>
            <person name="Takashima M."/>
        </authorList>
    </citation>
    <scope>NUCLEOTIDE SEQUENCE</scope>
    <source>
        <strain evidence="3">HIS019</strain>
    </source>
</reference>
<dbReference type="PANTHER" id="PTHR31809:SF0">
    <property type="entry name" value="BUD13 HOMOLOG"/>
    <property type="match status" value="1"/>
</dbReference>
<feature type="compositionally biased region" description="Low complexity" evidence="2">
    <location>
        <begin position="148"/>
        <end position="165"/>
    </location>
</feature>
<feature type="compositionally biased region" description="Polar residues" evidence="2">
    <location>
        <begin position="84"/>
        <end position="104"/>
    </location>
</feature>
<dbReference type="EMBL" id="AP028215">
    <property type="protein sequence ID" value="BEI91402.1"/>
    <property type="molecule type" value="Genomic_DNA"/>
</dbReference>
<evidence type="ECO:0000313" key="3">
    <source>
        <dbReference type="EMBL" id="BEI91402.1"/>
    </source>
</evidence>
<feature type="region of interest" description="Disordered" evidence="2">
    <location>
        <begin position="195"/>
        <end position="233"/>
    </location>
</feature>
<dbReference type="GO" id="GO:0003723">
    <property type="term" value="F:RNA binding"/>
    <property type="evidence" value="ECO:0007669"/>
    <property type="project" value="TreeGrafter"/>
</dbReference>
<dbReference type="Pfam" id="PF09736">
    <property type="entry name" value="Bud13"/>
    <property type="match status" value="1"/>
</dbReference>
<dbReference type="GeneID" id="85495272"/>
<dbReference type="PANTHER" id="PTHR31809">
    <property type="entry name" value="BUD13 HOMOLOG"/>
    <property type="match status" value="1"/>
</dbReference>
<feature type="region of interest" description="Disordered" evidence="2">
    <location>
        <begin position="247"/>
        <end position="276"/>
    </location>
</feature>
<sequence length="323" mass="36309">MSNNMKAYLASKYMSGPKADMILEHAGVKKKRKRPKNEDYTATVAEGDGLVLQHADDWRKSKRKDMDLDADDAPVVGKGATTFKKATSAWSTVGSTALPVSSRASRVKEEPRENEAGPSTAADAVDPKPQLTKRRGGLRTAAEEAEESAAAAAAADLSPSPEPDAQATTVHRDQAGRVLDVEQLRAEARQAELEEQLKEKEREEWTKGVRQREERERQAREERSMASMDVARRADDAAMNAELRQIEREDDPAAQFLTSKKRKKGRKRHAYKGSYPENRFGIAPGYRWDGVDRSTGFEKKWLLAQNARDRRKYESDRYDMEDL</sequence>
<accession>A0AA48L3R9</accession>
<evidence type="ECO:0008006" key="5">
    <source>
        <dbReference type="Google" id="ProtNLM"/>
    </source>
</evidence>
<dbReference type="GO" id="GO:0000398">
    <property type="term" value="P:mRNA splicing, via spliceosome"/>
    <property type="evidence" value="ECO:0007669"/>
    <property type="project" value="TreeGrafter"/>
</dbReference>
<dbReference type="RefSeq" id="XP_060456667.1">
    <property type="nucleotide sequence ID" value="XM_060600033.1"/>
</dbReference>
<comment type="similarity">
    <text evidence="1">Belongs to the CWC26 family.</text>
</comment>
<feature type="region of interest" description="Disordered" evidence="2">
    <location>
        <begin position="82"/>
        <end position="179"/>
    </location>
</feature>
<dbReference type="InterPro" id="IPR018609">
    <property type="entry name" value="Bud13"/>
</dbReference>
<protein>
    <recommendedName>
        <fullName evidence="5">Pre-mRNA-splicing factor CWC26</fullName>
    </recommendedName>
</protein>
<evidence type="ECO:0000313" key="4">
    <source>
        <dbReference type="Proteomes" id="UP001233271"/>
    </source>
</evidence>
<feature type="compositionally biased region" description="Basic and acidic residues" evidence="2">
    <location>
        <begin position="106"/>
        <end position="115"/>
    </location>
</feature>
<feature type="compositionally biased region" description="Basic residues" evidence="2">
    <location>
        <begin position="259"/>
        <end position="271"/>
    </location>
</feature>
<dbReference type="AlphaFoldDB" id="A0AA48L3R9"/>